<dbReference type="Proteomes" id="UP000665561">
    <property type="component" value="Unassembled WGS sequence"/>
</dbReference>
<dbReference type="InterPro" id="IPR057336">
    <property type="entry name" value="GerAC_N"/>
</dbReference>
<name>A0ABW9XNE5_9BACL</name>
<dbReference type="InterPro" id="IPR008844">
    <property type="entry name" value="Spore_GerAC-like"/>
</dbReference>
<protein>
    <submittedName>
        <fullName evidence="10">Ger(X)C family spore germination protein</fullName>
    </submittedName>
</protein>
<evidence type="ECO:0000256" key="1">
    <source>
        <dbReference type="ARBA" id="ARBA00004635"/>
    </source>
</evidence>
<evidence type="ECO:0000259" key="8">
    <source>
        <dbReference type="Pfam" id="PF05504"/>
    </source>
</evidence>
<evidence type="ECO:0000313" key="10">
    <source>
        <dbReference type="EMBL" id="NBD24152.1"/>
    </source>
</evidence>
<dbReference type="Gene3D" id="3.30.300.210">
    <property type="entry name" value="Nutrient germinant receptor protein C, domain 3"/>
    <property type="match status" value="1"/>
</dbReference>
<dbReference type="PANTHER" id="PTHR35789:SF1">
    <property type="entry name" value="SPORE GERMINATION PROTEIN B3"/>
    <property type="match status" value="1"/>
</dbReference>
<evidence type="ECO:0000256" key="4">
    <source>
        <dbReference type="ARBA" id="ARBA00022729"/>
    </source>
</evidence>
<comment type="caution">
    <text evidence="10">The sequence shown here is derived from an EMBL/GenBank/DDBJ whole genome shotgun (WGS) entry which is preliminary data.</text>
</comment>
<evidence type="ECO:0000313" key="11">
    <source>
        <dbReference type="Proteomes" id="UP000665561"/>
    </source>
</evidence>
<evidence type="ECO:0000256" key="2">
    <source>
        <dbReference type="ARBA" id="ARBA00007886"/>
    </source>
</evidence>
<dbReference type="NCBIfam" id="TIGR02887">
    <property type="entry name" value="spore_ger_x_C"/>
    <property type="match status" value="1"/>
</dbReference>
<sequence length="352" mass="39113">MKKHLPALLCCCLLAGCAQTRIVDRINIIQSIGVDVEGETYKISASYPTYIKTSQKPSLSPISAESNVIYGGFTALTAKSSQPVEIGQMRTLVISDEFAGKAISELAGIINRETIKSSNATLVLTKQSASSIIAATLKKPSFFLSELIEQNMVHGNTPITNYHSFVDQYYGEGQDVYLPVIGTDRGSLRLDGVGVFKGDELKLWLTNEEGLYLKLLADKALTGEYDFKVGPKGMYSFRILHGKRKITIAHNGNVTIALRLFLEFRELPNGMDVRNRRDLHEAQRQIEAEFAAAIKAMLVRFQKNGVDPAGFGERCRQQDRRYGEQAFYEKTYPNLNFDVKPKITILHAGVGH</sequence>
<keyword evidence="7" id="KW-0449">Lipoprotein</keyword>
<organism evidence="10 11">
    <name type="scientific">Paenibacillus glycinis</name>
    <dbReference type="NCBI Taxonomy" id="2697035"/>
    <lineage>
        <taxon>Bacteria</taxon>
        <taxon>Bacillati</taxon>
        <taxon>Bacillota</taxon>
        <taxon>Bacilli</taxon>
        <taxon>Bacillales</taxon>
        <taxon>Paenibacillaceae</taxon>
        <taxon>Paenibacillus</taxon>
    </lineage>
</organism>
<proteinExistence type="inferred from homology"/>
<reference evidence="10 11" key="1">
    <citation type="submission" date="2020-01" db="EMBL/GenBank/DDBJ databases">
        <title>Paenibacillus soybeanensis sp. nov. isolated from the nodules of soybean (Glycine max(L.) Merr).</title>
        <authorList>
            <person name="Wang H."/>
        </authorList>
    </citation>
    <scope>NUCLEOTIDE SEQUENCE [LARGE SCALE GENOMIC DNA]</scope>
    <source>
        <strain evidence="10 11">T1</strain>
    </source>
</reference>
<evidence type="ECO:0000259" key="9">
    <source>
        <dbReference type="Pfam" id="PF25198"/>
    </source>
</evidence>
<dbReference type="InterPro" id="IPR046953">
    <property type="entry name" value="Spore_GerAC-like_C"/>
</dbReference>
<evidence type="ECO:0000256" key="6">
    <source>
        <dbReference type="ARBA" id="ARBA00023139"/>
    </source>
</evidence>
<dbReference type="Pfam" id="PF05504">
    <property type="entry name" value="Spore_GerAC"/>
    <property type="match status" value="1"/>
</dbReference>
<keyword evidence="4" id="KW-0732">Signal</keyword>
<keyword evidence="5" id="KW-0472">Membrane</keyword>
<keyword evidence="11" id="KW-1185">Reference proteome</keyword>
<keyword evidence="3" id="KW-0309">Germination</keyword>
<dbReference type="InterPro" id="IPR038501">
    <property type="entry name" value="Spore_GerAC_C_sf"/>
</dbReference>
<feature type="domain" description="Spore germination protein N-terminal" evidence="9">
    <location>
        <begin position="21"/>
        <end position="182"/>
    </location>
</feature>
<evidence type="ECO:0000256" key="5">
    <source>
        <dbReference type="ARBA" id="ARBA00023136"/>
    </source>
</evidence>
<gene>
    <name evidence="10" type="ORF">GT019_09725</name>
</gene>
<evidence type="ECO:0000256" key="7">
    <source>
        <dbReference type="ARBA" id="ARBA00023288"/>
    </source>
</evidence>
<dbReference type="PANTHER" id="PTHR35789">
    <property type="entry name" value="SPORE GERMINATION PROTEIN B3"/>
    <property type="match status" value="1"/>
</dbReference>
<accession>A0ABW9XNE5</accession>
<comment type="similarity">
    <text evidence="2">Belongs to the GerABKC lipoprotein family.</text>
</comment>
<feature type="domain" description="Spore germination GerAC-like C-terminal" evidence="8">
    <location>
        <begin position="191"/>
        <end position="349"/>
    </location>
</feature>
<dbReference type="PROSITE" id="PS51257">
    <property type="entry name" value="PROKAR_LIPOPROTEIN"/>
    <property type="match status" value="1"/>
</dbReference>
<comment type="subcellular location">
    <subcellularLocation>
        <location evidence="1">Membrane</location>
        <topology evidence="1">Lipid-anchor</topology>
    </subcellularLocation>
</comment>
<keyword evidence="6" id="KW-0564">Palmitate</keyword>
<dbReference type="Pfam" id="PF25198">
    <property type="entry name" value="Spore_GerAC_N"/>
    <property type="match status" value="1"/>
</dbReference>
<dbReference type="RefSeq" id="WP_161742948.1">
    <property type="nucleotide sequence ID" value="NZ_JAAAMV010000004.1"/>
</dbReference>
<evidence type="ECO:0000256" key="3">
    <source>
        <dbReference type="ARBA" id="ARBA00022544"/>
    </source>
</evidence>
<dbReference type="EMBL" id="JAAAMV010000004">
    <property type="protein sequence ID" value="NBD24152.1"/>
    <property type="molecule type" value="Genomic_DNA"/>
</dbReference>